<dbReference type="STRING" id="35608.A0A2U1KXN3"/>
<sequence>MAQKREKEETELKVPETLTLCTPSITSDDRRSSPERSDPKIGVVAGVIVDFRSDLPQKRKAEAIEPVDDGACELRAEKIDLPLKRKAEVLEIDNGGACKRRAVNRCSGCNKKVGLTGFKCRCGEIFCSQHRYSDRHDCSYDYKAAGREAIARENPVVKAAKLLKV</sequence>
<reference evidence="7 8" key="1">
    <citation type="journal article" date="2018" name="Mol. Plant">
        <title>The genome of Artemisia annua provides insight into the evolution of Asteraceae family and artemisinin biosynthesis.</title>
        <authorList>
            <person name="Shen Q."/>
            <person name="Zhang L."/>
            <person name="Liao Z."/>
            <person name="Wang S."/>
            <person name="Yan T."/>
            <person name="Shi P."/>
            <person name="Liu M."/>
            <person name="Fu X."/>
            <person name="Pan Q."/>
            <person name="Wang Y."/>
            <person name="Lv Z."/>
            <person name="Lu X."/>
            <person name="Zhang F."/>
            <person name="Jiang W."/>
            <person name="Ma Y."/>
            <person name="Chen M."/>
            <person name="Hao X."/>
            <person name="Li L."/>
            <person name="Tang Y."/>
            <person name="Lv G."/>
            <person name="Zhou Y."/>
            <person name="Sun X."/>
            <person name="Brodelius P.E."/>
            <person name="Rose J.K.C."/>
            <person name="Tang K."/>
        </authorList>
    </citation>
    <scope>NUCLEOTIDE SEQUENCE [LARGE SCALE GENOMIC DNA]</scope>
    <source>
        <strain evidence="8">cv. Huhao1</strain>
        <tissue evidence="7">Leaf</tissue>
    </source>
</reference>
<dbReference type="InterPro" id="IPR000058">
    <property type="entry name" value="Znf_AN1"/>
</dbReference>
<keyword evidence="3 5" id="KW-0863">Zinc-finger</keyword>
<accession>A0A2U1KXN3</accession>
<dbReference type="Proteomes" id="UP000245207">
    <property type="component" value="Unassembled WGS sequence"/>
</dbReference>
<proteinExistence type="predicted"/>
<dbReference type="PROSITE" id="PS51039">
    <property type="entry name" value="ZF_AN1"/>
    <property type="match status" value="1"/>
</dbReference>
<comment type="function">
    <text evidence="1">May be involved in environmental stress response.</text>
</comment>
<dbReference type="InterPro" id="IPR035896">
    <property type="entry name" value="AN1-like_Znf"/>
</dbReference>
<name>A0A2U1KXN3_ARTAN</name>
<dbReference type="AlphaFoldDB" id="A0A2U1KXN3"/>
<dbReference type="OrthoDB" id="428577at2759"/>
<keyword evidence="2" id="KW-0479">Metal-binding</keyword>
<evidence type="ECO:0000259" key="6">
    <source>
        <dbReference type="PROSITE" id="PS51039"/>
    </source>
</evidence>
<dbReference type="SMART" id="SM00154">
    <property type="entry name" value="ZnF_AN1"/>
    <property type="match status" value="1"/>
</dbReference>
<dbReference type="InterPro" id="IPR050652">
    <property type="entry name" value="AN1_A20_ZnFinger"/>
</dbReference>
<dbReference type="PANTHER" id="PTHR10634:SF87">
    <property type="entry name" value="ZINC FINGER AN1 DOMAIN-CONTAINING STRESS-ASSOCIATED PROTEIN 15-LIKE"/>
    <property type="match status" value="1"/>
</dbReference>
<evidence type="ECO:0000256" key="1">
    <source>
        <dbReference type="ARBA" id="ARBA00003732"/>
    </source>
</evidence>
<protein>
    <submittedName>
        <fullName evidence="7">Zinc finger, AN1-type</fullName>
    </submittedName>
</protein>
<evidence type="ECO:0000256" key="2">
    <source>
        <dbReference type="ARBA" id="ARBA00022723"/>
    </source>
</evidence>
<dbReference type="EMBL" id="PKPP01013031">
    <property type="protein sequence ID" value="PWA41516.1"/>
    <property type="molecule type" value="Genomic_DNA"/>
</dbReference>
<dbReference type="Gene3D" id="4.10.1110.10">
    <property type="entry name" value="AN1-like Zinc finger"/>
    <property type="match status" value="1"/>
</dbReference>
<dbReference type="GO" id="GO:0004842">
    <property type="term" value="F:ubiquitin-protein transferase activity"/>
    <property type="evidence" value="ECO:0007669"/>
    <property type="project" value="TreeGrafter"/>
</dbReference>
<dbReference type="PANTHER" id="PTHR10634">
    <property type="entry name" value="AN1-TYPE ZINC FINGER PROTEIN"/>
    <property type="match status" value="1"/>
</dbReference>
<dbReference type="GO" id="GO:0016567">
    <property type="term" value="P:protein ubiquitination"/>
    <property type="evidence" value="ECO:0007669"/>
    <property type="project" value="TreeGrafter"/>
</dbReference>
<dbReference type="Pfam" id="PF01428">
    <property type="entry name" value="zf-AN1"/>
    <property type="match status" value="1"/>
</dbReference>
<keyword evidence="4" id="KW-0862">Zinc</keyword>
<evidence type="ECO:0000256" key="3">
    <source>
        <dbReference type="ARBA" id="ARBA00022771"/>
    </source>
</evidence>
<organism evidence="7 8">
    <name type="scientific">Artemisia annua</name>
    <name type="common">Sweet wormwood</name>
    <dbReference type="NCBI Taxonomy" id="35608"/>
    <lineage>
        <taxon>Eukaryota</taxon>
        <taxon>Viridiplantae</taxon>
        <taxon>Streptophyta</taxon>
        <taxon>Embryophyta</taxon>
        <taxon>Tracheophyta</taxon>
        <taxon>Spermatophyta</taxon>
        <taxon>Magnoliopsida</taxon>
        <taxon>eudicotyledons</taxon>
        <taxon>Gunneridae</taxon>
        <taxon>Pentapetalae</taxon>
        <taxon>asterids</taxon>
        <taxon>campanulids</taxon>
        <taxon>Asterales</taxon>
        <taxon>Asteraceae</taxon>
        <taxon>Asteroideae</taxon>
        <taxon>Anthemideae</taxon>
        <taxon>Artemisiinae</taxon>
        <taxon>Artemisia</taxon>
    </lineage>
</organism>
<dbReference type="SUPFAM" id="SSF118310">
    <property type="entry name" value="AN1-like Zinc finger"/>
    <property type="match status" value="1"/>
</dbReference>
<keyword evidence="8" id="KW-1185">Reference proteome</keyword>
<evidence type="ECO:0000256" key="4">
    <source>
        <dbReference type="ARBA" id="ARBA00022833"/>
    </source>
</evidence>
<dbReference type="FunFam" id="4.10.1110.10:FF:000001">
    <property type="entry name" value="Zinc finger AN1-type containing 6"/>
    <property type="match status" value="1"/>
</dbReference>
<dbReference type="GO" id="GO:0008270">
    <property type="term" value="F:zinc ion binding"/>
    <property type="evidence" value="ECO:0007669"/>
    <property type="project" value="UniProtKB-KW"/>
</dbReference>
<evidence type="ECO:0000256" key="5">
    <source>
        <dbReference type="PROSITE-ProRule" id="PRU00449"/>
    </source>
</evidence>
<feature type="domain" description="AN1-type" evidence="6">
    <location>
        <begin position="100"/>
        <end position="146"/>
    </location>
</feature>
<gene>
    <name evidence="7" type="ORF">CTI12_AA553250</name>
</gene>
<evidence type="ECO:0000313" key="8">
    <source>
        <dbReference type="Proteomes" id="UP000245207"/>
    </source>
</evidence>
<evidence type="ECO:0000313" key="7">
    <source>
        <dbReference type="EMBL" id="PWA41516.1"/>
    </source>
</evidence>
<comment type="caution">
    <text evidence="7">The sequence shown here is derived from an EMBL/GenBank/DDBJ whole genome shotgun (WGS) entry which is preliminary data.</text>
</comment>